<feature type="transmembrane region" description="Helical" evidence="6">
    <location>
        <begin position="20"/>
        <end position="40"/>
    </location>
</feature>
<feature type="transmembrane region" description="Helical" evidence="6">
    <location>
        <begin position="574"/>
        <end position="593"/>
    </location>
</feature>
<evidence type="ECO:0000313" key="8">
    <source>
        <dbReference type="EMBL" id="TCP67099.1"/>
    </source>
</evidence>
<dbReference type="PIRSF" id="PIRSF018968">
    <property type="entry name" value="ABC_permease_BceB"/>
    <property type="match status" value="1"/>
</dbReference>
<dbReference type="GO" id="GO:0005886">
    <property type="term" value="C:plasma membrane"/>
    <property type="evidence" value="ECO:0007669"/>
    <property type="project" value="UniProtKB-SubCell"/>
</dbReference>
<feature type="transmembrane region" description="Helical" evidence="6">
    <location>
        <begin position="195"/>
        <end position="215"/>
    </location>
</feature>
<evidence type="ECO:0000256" key="5">
    <source>
        <dbReference type="ARBA" id="ARBA00023136"/>
    </source>
</evidence>
<proteinExistence type="inferred from homology"/>
<evidence type="ECO:0000313" key="9">
    <source>
        <dbReference type="Proteomes" id="UP000294746"/>
    </source>
</evidence>
<gene>
    <name evidence="8" type="ORF">EDD57_12140</name>
</gene>
<protein>
    <submittedName>
        <fullName evidence="8">Putative ABC transport system permease protein</fullName>
    </submittedName>
</protein>
<feature type="transmembrane region" description="Helical" evidence="6">
    <location>
        <begin position="605"/>
        <end position="627"/>
    </location>
</feature>
<accession>A0A4R2RVW3</accession>
<evidence type="ECO:0000256" key="2">
    <source>
        <dbReference type="ARBA" id="ARBA00022475"/>
    </source>
</evidence>
<evidence type="ECO:0000256" key="3">
    <source>
        <dbReference type="ARBA" id="ARBA00022692"/>
    </source>
</evidence>
<feature type="transmembrane region" description="Helical" evidence="6">
    <location>
        <begin position="60"/>
        <end position="80"/>
    </location>
</feature>
<comment type="similarity">
    <text evidence="6">Belongs to the ABC-4 integral membrane protein family.</text>
</comment>
<feature type="transmembrane region" description="Helical" evidence="6">
    <location>
        <begin position="221"/>
        <end position="246"/>
    </location>
</feature>
<feature type="transmembrane region" description="Helical" evidence="6">
    <location>
        <begin position="518"/>
        <end position="540"/>
    </location>
</feature>
<evidence type="ECO:0000256" key="6">
    <source>
        <dbReference type="PIRNR" id="PIRNR018968"/>
    </source>
</evidence>
<keyword evidence="4 6" id="KW-1133">Transmembrane helix</keyword>
<dbReference type="PANTHER" id="PTHR46795:SF2">
    <property type="entry name" value="ABC TRANSPORTER, PERMEASE PROTEIN"/>
    <property type="match status" value="1"/>
</dbReference>
<comment type="caution">
    <text evidence="8">The sequence shown here is derived from an EMBL/GenBank/DDBJ whole genome shotgun (WGS) entry which is preliminary data.</text>
</comment>
<keyword evidence="2 6" id="KW-1003">Cell membrane</keyword>
<reference evidence="8 9" key="1">
    <citation type="submission" date="2019-03" db="EMBL/GenBank/DDBJ databases">
        <title>Genomic Encyclopedia of Type Strains, Phase IV (KMG-IV): sequencing the most valuable type-strain genomes for metagenomic binning, comparative biology and taxonomic classification.</title>
        <authorList>
            <person name="Goeker M."/>
        </authorList>
    </citation>
    <scope>NUCLEOTIDE SEQUENCE [LARGE SCALE GENOMIC DNA]</scope>
    <source>
        <strain evidence="8 9">DSM 46831</strain>
    </source>
</reference>
<keyword evidence="3 6" id="KW-0812">Transmembrane</keyword>
<dbReference type="Pfam" id="PF02687">
    <property type="entry name" value="FtsX"/>
    <property type="match status" value="1"/>
</dbReference>
<evidence type="ECO:0000259" key="7">
    <source>
        <dbReference type="Pfam" id="PF02687"/>
    </source>
</evidence>
<keyword evidence="5 6" id="KW-0472">Membrane</keyword>
<feature type="domain" description="ABC3 transporter permease C-terminal" evidence="7">
    <location>
        <begin position="63"/>
        <end position="170"/>
    </location>
</feature>
<dbReference type="AlphaFoldDB" id="A0A4R2RVW3"/>
<dbReference type="EMBL" id="SLXV01000021">
    <property type="protein sequence ID" value="TCP67099.1"/>
    <property type="molecule type" value="Genomic_DNA"/>
</dbReference>
<evidence type="ECO:0000256" key="1">
    <source>
        <dbReference type="ARBA" id="ARBA00004651"/>
    </source>
</evidence>
<dbReference type="RefSeq" id="WP_131848965.1">
    <property type="nucleotide sequence ID" value="NZ_SLXV01000021.1"/>
</dbReference>
<name>A0A4R2RVW3_9BACL</name>
<dbReference type="Proteomes" id="UP000294746">
    <property type="component" value="Unassembled WGS sequence"/>
</dbReference>
<dbReference type="InterPro" id="IPR003838">
    <property type="entry name" value="ABC3_permease_C"/>
</dbReference>
<evidence type="ECO:0000256" key="4">
    <source>
        <dbReference type="ARBA" id="ARBA00022989"/>
    </source>
</evidence>
<dbReference type="OrthoDB" id="1937696at2"/>
<comment type="subcellular location">
    <subcellularLocation>
        <location evidence="1 6">Cell membrane</location>
        <topology evidence="1 6">Multi-pass membrane protein</topology>
    </subcellularLocation>
</comment>
<feature type="transmembrane region" description="Helical" evidence="6">
    <location>
        <begin position="110"/>
        <end position="131"/>
    </location>
</feature>
<feature type="transmembrane region" description="Helical" evidence="6">
    <location>
        <begin position="278"/>
        <end position="299"/>
    </location>
</feature>
<dbReference type="PANTHER" id="PTHR46795">
    <property type="entry name" value="ABC TRANSPORTER PERMEASE-RELATED-RELATED"/>
    <property type="match status" value="1"/>
</dbReference>
<dbReference type="GO" id="GO:0055085">
    <property type="term" value="P:transmembrane transport"/>
    <property type="evidence" value="ECO:0007669"/>
    <property type="project" value="UniProtKB-UniRule"/>
</dbReference>
<keyword evidence="6" id="KW-0813">Transport</keyword>
<dbReference type="InterPro" id="IPR027022">
    <property type="entry name" value="ABC_permease_BceB-typ"/>
</dbReference>
<sequence length="640" mass="73055">MNFRQFAFNNVKRNARAYSAYFLSSSFAVMIFFTYAMFLFHPDIEKSLLGNDAKLMMKAAEYVIFLFSFIFVLYSNSAFLKVRKKEFGLLTILGSESSQLKRMIFLENMIIGLASIITGIACGILLSRFFLLFGARVVEIKELSMYLPWKAMGLTAIAFFALFLVVSFLTQFFVRQNQVLDLLQGTSKPKPEPKASIWLSLLSASSFVGAAYLMTQKISESTVLCIFILGMIGTYFFFTQLSVWIIRLFKKNRVFTWRGTNLLWVSEMAYKMKDNARMFFMITIVIAMSCSVIGIVLSLDQQGKRIFKEDPFALTYIAKSKKDSQAETTQIDQELKSASVGFEKIELISTRPKFREIDSRFAMIKQSNYEHLEKFLHLKKFPNLQVGEAFVITDKLKNTKQLTLANGKGTLQVVDQFEKIVTRDVANLIIVSDETYNQFKSFIKEKEAFSKKDEDLRTFYFVPEWSNTKLPGSNSLELNIGKKLIELTEHLGASGEGWNGFLSSRAVDYVEFRQFKSMIIFIGVFIASIFSLFTASFLYFKLYTELNQDRHITHGLSKIGLSEKEMKRSATIQISVLFFLPMLVAALETIIGLETLKSQLSLGDTLIPTLTGIGAFSVAQFVYFLIVRARYLSQLKRVMV</sequence>
<organism evidence="8 9">
    <name type="scientific">Baia soyae</name>
    <dbReference type="NCBI Taxonomy" id="1544746"/>
    <lineage>
        <taxon>Bacteria</taxon>
        <taxon>Bacillati</taxon>
        <taxon>Bacillota</taxon>
        <taxon>Bacilli</taxon>
        <taxon>Bacillales</taxon>
        <taxon>Thermoactinomycetaceae</taxon>
        <taxon>Baia</taxon>
    </lineage>
</organism>
<keyword evidence="9" id="KW-1185">Reference proteome</keyword>
<feature type="transmembrane region" description="Helical" evidence="6">
    <location>
        <begin position="151"/>
        <end position="174"/>
    </location>
</feature>
<dbReference type="InterPro" id="IPR052536">
    <property type="entry name" value="ABC-4_Integral_Memb_Prot"/>
</dbReference>